<protein>
    <recommendedName>
        <fullName evidence="3">Tricorn protease N-terminal domain-containing protein</fullName>
    </recommendedName>
</protein>
<comment type="caution">
    <text evidence="1">The sequence shown here is derived from an EMBL/GenBank/DDBJ whole genome shotgun (WGS) entry which is preliminary data.</text>
</comment>
<dbReference type="InterPro" id="IPR011042">
    <property type="entry name" value="6-blade_b-propeller_TolB-like"/>
</dbReference>
<dbReference type="RefSeq" id="WP_099167552.1">
    <property type="nucleotide sequence ID" value="NZ_JAJGZO010000019.1"/>
</dbReference>
<dbReference type="SUPFAM" id="SSF69304">
    <property type="entry name" value="Tricorn protease N-terminal domain"/>
    <property type="match status" value="1"/>
</dbReference>
<sequence length="371" mass="42553">MKKTLLITLLGLAIIGCNDQSQQSASPISSSAQTEQEKHPDRVYVGEQNYYVMESAVTNENWVSDDEIQPMPGQFPKYYVFNSDEWPKEDINDASSYDLPRFQFAWDNDDDDRVKLKIWSMKTDGTDLRLVVPDTKVDGIVLIRRSPNLRYVAWIDRGTGKYVYDLQTGVKTRVMGGGSPGMVWSEDSRYLYFHTMPGQNFDVDNARWNSETGEIEAIDFGVGPYAVLKNKTITNLSYTGVFKRDLTNNALKHISINPTGKVQQREWLKFRGMSPTGRYAWGQNNQNRFIFDIENETVKKYEKTEYVGSGILGKDARFSAHDRVSRMTVVDRETHRRWQWYALGTGEIGVNSNMSLYNGLVNDGLWFKESE</sequence>
<evidence type="ECO:0008006" key="3">
    <source>
        <dbReference type="Google" id="ProtNLM"/>
    </source>
</evidence>
<reference evidence="1 2" key="1">
    <citation type="submission" date="2019-04" db="EMBL/GenBank/DDBJ databases">
        <title>A reverse ecology approach based on a biological definition of microbial populations.</title>
        <authorList>
            <person name="Arevalo P."/>
            <person name="Vaninsberghe D."/>
            <person name="Elsherbini J."/>
            <person name="Gore J."/>
            <person name="Polz M."/>
        </authorList>
    </citation>
    <scope>NUCLEOTIDE SEQUENCE [LARGE SCALE GENOMIC DNA]</scope>
    <source>
        <strain evidence="1 2">10N.222.48.A1</strain>
    </source>
</reference>
<dbReference type="PROSITE" id="PS51257">
    <property type="entry name" value="PROKAR_LIPOPROTEIN"/>
    <property type="match status" value="1"/>
</dbReference>
<name>A0A4U2EZ52_9VIBR</name>
<dbReference type="Proteomes" id="UP000305840">
    <property type="component" value="Unassembled WGS sequence"/>
</dbReference>
<proteinExistence type="predicted"/>
<dbReference type="AlphaFoldDB" id="A0A4U2EZ52"/>
<dbReference type="Gene3D" id="2.120.10.30">
    <property type="entry name" value="TolB, C-terminal domain"/>
    <property type="match status" value="1"/>
</dbReference>
<accession>A0A4U2EZ52</accession>
<evidence type="ECO:0000313" key="1">
    <source>
        <dbReference type="EMBL" id="TKG06737.1"/>
    </source>
</evidence>
<organism evidence="1 2">
    <name type="scientific">Vibrio lentus</name>
    <dbReference type="NCBI Taxonomy" id="136468"/>
    <lineage>
        <taxon>Bacteria</taxon>
        <taxon>Pseudomonadati</taxon>
        <taxon>Pseudomonadota</taxon>
        <taxon>Gammaproteobacteria</taxon>
        <taxon>Vibrionales</taxon>
        <taxon>Vibrionaceae</taxon>
        <taxon>Vibrio</taxon>
    </lineage>
</organism>
<gene>
    <name evidence="1" type="ORF">FCV91_15250</name>
</gene>
<evidence type="ECO:0000313" key="2">
    <source>
        <dbReference type="Proteomes" id="UP000305840"/>
    </source>
</evidence>
<dbReference type="EMBL" id="SYVO01000056">
    <property type="protein sequence ID" value="TKG06737.1"/>
    <property type="molecule type" value="Genomic_DNA"/>
</dbReference>